<comment type="caution">
    <text evidence="5">The sequence shown here is derived from an EMBL/GenBank/DDBJ whole genome shotgun (WGS) entry which is preliminary data.</text>
</comment>
<dbReference type="Pfam" id="PF17853">
    <property type="entry name" value="GGDEF_2"/>
    <property type="match status" value="1"/>
</dbReference>
<reference evidence="5 6" key="1">
    <citation type="submission" date="2019-08" db="EMBL/GenBank/DDBJ databases">
        <title>Bacillus genomes from the desert of Cuatro Cienegas, Coahuila.</title>
        <authorList>
            <person name="Olmedo-Alvarez G."/>
        </authorList>
    </citation>
    <scope>NUCLEOTIDE SEQUENCE [LARGE SCALE GENOMIC DNA]</scope>
    <source>
        <strain evidence="5 6">CH446_14T</strain>
    </source>
</reference>
<evidence type="ECO:0000313" key="6">
    <source>
        <dbReference type="Proteomes" id="UP000322139"/>
    </source>
</evidence>
<dbReference type="InterPro" id="IPR051448">
    <property type="entry name" value="CdaR-like_regulators"/>
</dbReference>
<dbReference type="InterPro" id="IPR042070">
    <property type="entry name" value="PucR_C-HTH_sf"/>
</dbReference>
<dbReference type="PANTHER" id="PTHR33744:SF16">
    <property type="entry name" value="CARBOHYDRATE DIACID REGULATOR"/>
    <property type="match status" value="1"/>
</dbReference>
<dbReference type="RefSeq" id="WP_148975930.1">
    <property type="nucleotide sequence ID" value="NZ_JBNIKU010000002.1"/>
</dbReference>
<proteinExistence type="inferred from homology"/>
<accession>A0A5D4R8H3</accession>
<evidence type="ECO:0000256" key="1">
    <source>
        <dbReference type="ARBA" id="ARBA00006754"/>
    </source>
</evidence>
<gene>
    <name evidence="5" type="ORF">FZD51_17415</name>
</gene>
<dbReference type="AlphaFoldDB" id="A0A5D4R8H3"/>
<dbReference type="InterPro" id="IPR041522">
    <property type="entry name" value="CdaR_GGDEF"/>
</dbReference>
<dbReference type="Proteomes" id="UP000322139">
    <property type="component" value="Unassembled WGS sequence"/>
</dbReference>
<evidence type="ECO:0000259" key="4">
    <source>
        <dbReference type="Pfam" id="PF17853"/>
    </source>
</evidence>
<dbReference type="InterPro" id="IPR025736">
    <property type="entry name" value="PucR_C-HTH_dom"/>
</dbReference>
<feature type="domain" description="PucR C-terminal helix-turn-helix" evidence="3">
    <location>
        <begin position="307"/>
        <end position="363"/>
    </location>
</feature>
<dbReference type="InterPro" id="IPR008599">
    <property type="entry name" value="Diacid_rec"/>
</dbReference>
<feature type="domain" description="CdaR GGDEF-like" evidence="4">
    <location>
        <begin position="142"/>
        <end position="262"/>
    </location>
</feature>
<dbReference type="Pfam" id="PF05651">
    <property type="entry name" value="Diacid_rec"/>
    <property type="match status" value="1"/>
</dbReference>
<comment type="similarity">
    <text evidence="1">Belongs to the CdaR family.</text>
</comment>
<dbReference type="Pfam" id="PF13556">
    <property type="entry name" value="HTH_30"/>
    <property type="match status" value="1"/>
</dbReference>
<organism evidence="5 6">
    <name type="scientific">Bacillus infantis</name>
    <dbReference type="NCBI Taxonomy" id="324767"/>
    <lineage>
        <taxon>Bacteria</taxon>
        <taxon>Bacillati</taxon>
        <taxon>Bacillota</taxon>
        <taxon>Bacilli</taxon>
        <taxon>Bacillales</taxon>
        <taxon>Bacillaceae</taxon>
        <taxon>Bacillus</taxon>
    </lineage>
</organism>
<sequence>MLLPALAEKILREVRGVLKEEIIVVNTDGFIVSSTSPERVGAFHEGALQSVKNRDKRIITAEDEKKLKGVKAGINLPVFFQKEVAAVIGITGDPEKVAPYGEIIRKMTELLISENFYSEQIDWQSRALEGFVFDWLQERGHGSSFIDRALMLKVDTRLDRLVFIAEFLEPERIPSREIWQRLLSWPEKNRNDLFIRWGHDRIVALFAHQPEEQMHRLEDRVARYYCYLSRNSGSVISGGAGQPSVSSALSHSFRQAERALKAAKKAGGLSFDKNLTLEMLMDEIKPATKLDYIKRTIGPLQEHPDVLETLKELFRQNHSLKKTAESMHIHINTLHYRLKKIEDLTGLGTGNAQHLFILYMACLLLDEHTNNHSLIE</sequence>
<evidence type="ECO:0000259" key="3">
    <source>
        <dbReference type="Pfam" id="PF13556"/>
    </source>
</evidence>
<name>A0A5D4R8H3_9BACI</name>
<feature type="domain" description="Putative sugar diacid recognition" evidence="2">
    <location>
        <begin position="4"/>
        <end position="135"/>
    </location>
</feature>
<dbReference type="PANTHER" id="PTHR33744">
    <property type="entry name" value="CARBOHYDRATE DIACID REGULATOR"/>
    <property type="match status" value="1"/>
</dbReference>
<dbReference type="EMBL" id="VTER01000008">
    <property type="protein sequence ID" value="TYS46354.1"/>
    <property type="molecule type" value="Genomic_DNA"/>
</dbReference>
<protein>
    <submittedName>
        <fullName evidence="5">Carbohydrate diacid regulator</fullName>
    </submittedName>
</protein>
<evidence type="ECO:0000313" key="5">
    <source>
        <dbReference type="EMBL" id="TYS46354.1"/>
    </source>
</evidence>
<evidence type="ECO:0000259" key="2">
    <source>
        <dbReference type="Pfam" id="PF05651"/>
    </source>
</evidence>
<dbReference type="Gene3D" id="1.10.10.2840">
    <property type="entry name" value="PucR C-terminal helix-turn-helix domain"/>
    <property type="match status" value="1"/>
</dbReference>